<feature type="transmembrane region" description="Helical" evidence="8">
    <location>
        <begin position="12"/>
        <end position="29"/>
    </location>
</feature>
<evidence type="ECO:0000259" key="9">
    <source>
        <dbReference type="Pfam" id="PF00892"/>
    </source>
</evidence>
<dbReference type="NCBIfam" id="TIGR00688">
    <property type="entry name" value="rarD"/>
    <property type="match status" value="1"/>
</dbReference>
<gene>
    <name evidence="10" type="primary">rarD</name>
    <name evidence="10" type="ORF">GLW07_18250</name>
</gene>
<reference evidence="10 11" key="1">
    <citation type="submission" date="2019-11" db="EMBL/GenBank/DDBJ databases">
        <title>Genome sequences of 17 halophilic strains isolated from different environments.</title>
        <authorList>
            <person name="Furrow R.E."/>
        </authorList>
    </citation>
    <scope>NUCLEOTIDE SEQUENCE [LARGE SCALE GENOMIC DNA]</scope>
    <source>
        <strain evidence="10 11">22506_14_FS</strain>
    </source>
</reference>
<feature type="transmembrane region" description="Helical" evidence="8">
    <location>
        <begin position="41"/>
        <end position="59"/>
    </location>
</feature>
<feature type="transmembrane region" description="Helical" evidence="8">
    <location>
        <begin position="79"/>
        <end position="99"/>
    </location>
</feature>
<evidence type="ECO:0000256" key="7">
    <source>
        <dbReference type="ARBA" id="ARBA00023136"/>
    </source>
</evidence>
<dbReference type="PANTHER" id="PTHR22911:SF137">
    <property type="entry name" value="SOLUTE CARRIER FAMILY 35 MEMBER G2-RELATED"/>
    <property type="match status" value="1"/>
</dbReference>
<feature type="transmembrane region" description="Helical" evidence="8">
    <location>
        <begin position="105"/>
        <end position="126"/>
    </location>
</feature>
<organism evidence="10 11">
    <name type="scientific">Guptibacillus hwajinpoensis</name>
    <dbReference type="NCBI Taxonomy" id="208199"/>
    <lineage>
        <taxon>Bacteria</taxon>
        <taxon>Bacillati</taxon>
        <taxon>Bacillota</taxon>
        <taxon>Bacilli</taxon>
        <taxon>Bacillales</taxon>
        <taxon>Guptibacillaceae</taxon>
        <taxon>Guptibacillus</taxon>
    </lineage>
</organism>
<dbReference type="InterPro" id="IPR000620">
    <property type="entry name" value="EamA_dom"/>
</dbReference>
<dbReference type="AlphaFoldDB" id="A0A845F2X4"/>
<dbReference type="SUPFAM" id="SSF103481">
    <property type="entry name" value="Multidrug resistance efflux transporter EmrE"/>
    <property type="match status" value="2"/>
</dbReference>
<accession>A0A845F2X4</accession>
<feature type="transmembrane region" description="Helical" evidence="8">
    <location>
        <begin position="248"/>
        <end position="267"/>
    </location>
</feature>
<evidence type="ECO:0000256" key="2">
    <source>
        <dbReference type="ARBA" id="ARBA00007362"/>
    </source>
</evidence>
<feature type="transmembrane region" description="Helical" evidence="8">
    <location>
        <begin position="133"/>
        <end position="150"/>
    </location>
</feature>
<evidence type="ECO:0000313" key="10">
    <source>
        <dbReference type="EMBL" id="MYL65303.1"/>
    </source>
</evidence>
<name>A0A845F2X4_9BACL</name>
<keyword evidence="3" id="KW-0813">Transport</keyword>
<keyword evidence="4" id="KW-1003">Cell membrane</keyword>
<sequence>MKNLDNEQTIGILSGAGAYFLWGVLPLYWKLVGSVPSEEVLAHRIIWSFVFMLIILAVLRKISSFKGELYAIFRQPKKLMAIAFASLFITINWFAFIWAVNHDHVIQTSLGYYINPLISVLLGILFLKERLSFWQLISFLLATIGVLNLVFRFGEIPWVSLILAMSFGLYGLLKKKARLGALTGLTIETLLITPFALIYLMTVRSSVADALYVQDSVIFSLLLGAGIVTAVPLLLFASGANRISLSMIGFLQYIAPTLMLVQGVFLYDESFTSVHVVSFTLIWAALILFSFARTKLFRRIEPPFLQRKHSLES</sequence>
<evidence type="ECO:0000256" key="6">
    <source>
        <dbReference type="ARBA" id="ARBA00022989"/>
    </source>
</evidence>
<comment type="subcellular location">
    <subcellularLocation>
        <location evidence="1">Cell membrane</location>
        <topology evidence="1">Multi-pass membrane protein</topology>
    </subcellularLocation>
</comment>
<dbReference type="EMBL" id="WMEY01000006">
    <property type="protein sequence ID" value="MYL65303.1"/>
    <property type="molecule type" value="Genomic_DNA"/>
</dbReference>
<evidence type="ECO:0000256" key="4">
    <source>
        <dbReference type="ARBA" id="ARBA00022475"/>
    </source>
</evidence>
<keyword evidence="6 8" id="KW-1133">Transmembrane helix</keyword>
<feature type="transmembrane region" description="Helical" evidence="8">
    <location>
        <begin position="156"/>
        <end position="173"/>
    </location>
</feature>
<feature type="domain" description="EamA" evidence="9">
    <location>
        <begin position="10"/>
        <end position="149"/>
    </location>
</feature>
<feature type="transmembrane region" description="Helical" evidence="8">
    <location>
        <begin position="273"/>
        <end position="292"/>
    </location>
</feature>
<dbReference type="RefSeq" id="WP_160920656.1">
    <property type="nucleotide sequence ID" value="NZ_WMEY01000006.1"/>
</dbReference>
<feature type="transmembrane region" description="Helical" evidence="8">
    <location>
        <begin position="180"/>
        <end position="202"/>
    </location>
</feature>
<evidence type="ECO:0000256" key="3">
    <source>
        <dbReference type="ARBA" id="ARBA00022448"/>
    </source>
</evidence>
<evidence type="ECO:0000256" key="1">
    <source>
        <dbReference type="ARBA" id="ARBA00004651"/>
    </source>
</evidence>
<comment type="caution">
    <text evidence="10">The sequence shown here is derived from an EMBL/GenBank/DDBJ whole genome shotgun (WGS) entry which is preliminary data.</text>
</comment>
<feature type="transmembrane region" description="Helical" evidence="8">
    <location>
        <begin position="217"/>
        <end position="236"/>
    </location>
</feature>
<evidence type="ECO:0000256" key="5">
    <source>
        <dbReference type="ARBA" id="ARBA00022692"/>
    </source>
</evidence>
<dbReference type="GO" id="GO:0005886">
    <property type="term" value="C:plasma membrane"/>
    <property type="evidence" value="ECO:0007669"/>
    <property type="project" value="UniProtKB-SubCell"/>
</dbReference>
<dbReference type="Pfam" id="PF00892">
    <property type="entry name" value="EamA"/>
    <property type="match status" value="1"/>
</dbReference>
<dbReference type="PANTHER" id="PTHR22911">
    <property type="entry name" value="ACYL-MALONYL CONDENSING ENZYME-RELATED"/>
    <property type="match status" value="1"/>
</dbReference>
<proteinExistence type="inferred from homology"/>
<dbReference type="InterPro" id="IPR004626">
    <property type="entry name" value="RarD"/>
</dbReference>
<keyword evidence="7 8" id="KW-0472">Membrane</keyword>
<dbReference type="Proteomes" id="UP000447833">
    <property type="component" value="Unassembled WGS sequence"/>
</dbReference>
<dbReference type="InterPro" id="IPR037185">
    <property type="entry name" value="EmrE-like"/>
</dbReference>
<comment type="similarity">
    <text evidence="2">Belongs to the EamA transporter family.</text>
</comment>
<protein>
    <submittedName>
        <fullName evidence="10">EamA family transporter RarD</fullName>
    </submittedName>
</protein>
<evidence type="ECO:0000313" key="11">
    <source>
        <dbReference type="Proteomes" id="UP000447833"/>
    </source>
</evidence>
<evidence type="ECO:0000256" key="8">
    <source>
        <dbReference type="SAM" id="Phobius"/>
    </source>
</evidence>
<keyword evidence="5 8" id="KW-0812">Transmembrane</keyword>